<name>A0A1N7LDX0_9RHOB</name>
<sequence length="70" mass="7926">MALTDILPRALSRRPRPLGERLARMTALARQRRALGDLDPHLLRDIGVSRDEALEEAARLPWDAPAHWHG</sequence>
<dbReference type="OrthoDB" id="8096613at2"/>
<dbReference type="AlphaFoldDB" id="A0A1N7LDX0"/>
<keyword evidence="3" id="KW-1185">Reference proteome</keyword>
<protein>
    <submittedName>
        <fullName evidence="2">Uncharacterized conserved protein YjiS, DUF1127 family</fullName>
    </submittedName>
</protein>
<reference evidence="3" key="1">
    <citation type="submission" date="2017-01" db="EMBL/GenBank/DDBJ databases">
        <authorList>
            <person name="Varghese N."/>
            <person name="Submissions S."/>
        </authorList>
    </citation>
    <scope>NUCLEOTIDE SEQUENCE [LARGE SCALE GENOMIC DNA]</scope>
    <source>
        <strain evidence="3">DSM 29430</strain>
    </source>
</reference>
<gene>
    <name evidence="2" type="ORF">SAMN05421759_102616</name>
</gene>
<dbReference type="EMBL" id="FTOQ01000002">
    <property type="protein sequence ID" value="SIS71977.1"/>
    <property type="molecule type" value="Genomic_DNA"/>
</dbReference>
<accession>A0A1N7LDX0</accession>
<organism evidence="2 3">
    <name type="scientific">Roseivivax lentus</name>
    <dbReference type="NCBI Taxonomy" id="633194"/>
    <lineage>
        <taxon>Bacteria</taxon>
        <taxon>Pseudomonadati</taxon>
        <taxon>Pseudomonadota</taxon>
        <taxon>Alphaproteobacteria</taxon>
        <taxon>Rhodobacterales</taxon>
        <taxon>Roseobacteraceae</taxon>
        <taxon>Roseivivax</taxon>
    </lineage>
</organism>
<dbReference type="RefSeq" id="WP_076446205.1">
    <property type="nucleotide sequence ID" value="NZ_FTOQ01000002.1"/>
</dbReference>
<evidence type="ECO:0000259" key="1">
    <source>
        <dbReference type="Pfam" id="PF06568"/>
    </source>
</evidence>
<dbReference type="STRING" id="633194.SAMN05421759_102616"/>
<evidence type="ECO:0000313" key="3">
    <source>
        <dbReference type="Proteomes" id="UP000186684"/>
    </source>
</evidence>
<dbReference type="Pfam" id="PF06568">
    <property type="entry name" value="YjiS-like"/>
    <property type="match status" value="1"/>
</dbReference>
<proteinExistence type="predicted"/>
<evidence type="ECO:0000313" key="2">
    <source>
        <dbReference type="EMBL" id="SIS71977.1"/>
    </source>
</evidence>
<dbReference type="Proteomes" id="UP000186684">
    <property type="component" value="Unassembled WGS sequence"/>
</dbReference>
<feature type="domain" description="YjiS-like" evidence="1">
    <location>
        <begin position="20"/>
        <end position="53"/>
    </location>
</feature>
<dbReference type="InterPro" id="IPR009506">
    <property type="entry name" value="YjiS-like"/>
</dbReference>